<name>A0A4R6XWR3_9GAMM</name>
<dbReference type="InterPro" id="IPR021826">
    <property type="entry name" value="PpnN_C"/>
</dbReference>
<gene>
    <name evidence="6" type="ORF">C8D91_1089</name>
</gene>
<reference evidence="6 7" key="1">
    <citation type="submission" date="2019-03" db="EMBL/GenBank/DDBJ databases">
        <title>Genomic Encyclopedia of Type Strains, Phase IV (KMG-IV): sequencing the most valuable type-strain genomes for metagenomic binning, comparative biology and taxonomic classification.</title>
        <authorList>
            <person name="Goeker M."/>
        </authorList>
    </citation>
    <scope>NUCLEOTIDE SEQUENCE [LARGE SCALE GENOMIC DNA]</scope>
    <source>
        <strain evidence="6 7">DSM 25488</strain>
    </source>
</reference>
<dbReference type="InterPro" id="IPR031100">
    <property type="entry name" value="LOG_fam"/>
</dbReference>
<dbReference type="EMBL" id="SNZB01000002">
    <property type="protein sequence ID" value="TDR22597.1"/>
    <property type="molecule type" value="Genomic_DNA"/>
</dbReference>
<dbReference type="Proteomes" id="UP000295724">
    <property type="component" value="Unassembled WGS sequence"/>
</dbReference>
<keyword evidence="7" id="KW-1185">Reference proteome</keyword>
<dbReference type="GO" id="GO:0005829">
    <property type="term" value="C:cytosol"/>
    <property type="evidence" value="ECO:0007669"/>
    <property type="project" value="TreeGrafter"/>
</dbReference>
<proteinExistence type="predicted"/>
<dbReference type="NCBIfam" id="NF038390">
    <property type="entry name" value="Nsidase_PpnN"/>
    <property type="match status" value="1"/>
</dbReference>
<dbReference type="Pfam" id="PF11892">
    <property type="entry name" value="PpnN_C"/>
    <property type="match status" value="1"/>
</dbReference>
<dbReference type="PANTHER" id="PTHR43393:SF1">
    <property type="entry name" value="PYRIMIDINE_PURINE NUCLEOTIDE 5'-MONOPHOSPHATE NUCLEOSIDASE"/>
    <property type="match status" value="1"/>
</dbReference>
<dbReference type="InterPro" id="IPR037153">
    <property type="entry name" value="PpnN-like_sf"/>
</dbReference>
<dbReference type="AlphaFoldDB" id="A0A4R6XWR3"/>
<sequence length="460" mass="51492">MNNENNLKIIEKCTIAARGGMTLLSQEEVNKMMEVGKGGVHELFRKCCLAVLNCDAKEDDAMAVLERYPDFDVTLIPRERGIHLRFVNAPAQAFVDGKMISGIRDSIFSVLRDIVFQSTEKGVGNYDLDESFDITNFVFEILRRGEVHQFGTEPNLVVCWGGHSINRVEYQYTKDIGYQLGLRGAHICTGCGTGAMKGPMKGATVGHSKQRIKDGRYIGLTEPGIIAAEAPNPIVNHLVIMPDIEKRLEAFVRLGHGIIVFPGGVGTAEEILYLIGILSNQKNQGVPFPFIMTGPKESADYFHKIDEFIRFALGDEVAELYEIIIDDPEDVAIKMMAGMDQVKLYRTKNKVSYYFNWGLHIDSSFQFPFIPSHENMAALDLYLDRPVEELSASLRRAFSGIVAGNVKEYGVQQIKEKGVYQINGDKELMEKLDDLLQSFIAQKRMKLPGSTYTPVFEVVK</sequence>
<evidence type="ECO:0000259" key="5">
    <source>
        <dbReference type="Pfam" id="PF14793"/>
    </source>
</evidence>
<dbReference type="SUPFAM" id="SSF102405">
    <property type="entry name" value="MCP/YpsA-like"/>
    <property type="match status" value="1"/>
</dbReference>
<dbReference type="RefSeq" id="WP_099019227.1">
    <property type="nucleotide sequence ID" value="NZ_NIHB01000002.1"/>
</dbReference>
<dbReference type="OrthoDB" id="9801098at2"/>
<evidence type="ECO:0000313" key="7">
    <source>
        <dbReference type="Proteomes" id="UP000295724"/>
    </source>
</evidence>
<accession>A0A4R6XWR3</accession>
<dbReference type="Gene3D" id="3.30.1850.10">
    <property type="entry name" value="MoCo carrier protein-like"/>
    <property type="match status" value="1"/>
</dbReference>
<dbReference type="Pfam" id="PF03641">
    <property type="entry name" value="Lysine_decarbox"/>
    <property type="match status" value="1"/>
</dbReference>
<dbReference type="Pfam" id="PF14793">
    <property type="entry name" value="DUF4478"/>
    <property type="match status" value="1"/>
</dbReference>
<organism evidence="6 7">
    <name type="scientific">Marinicella litoralis</name>
    <dbReference type="NCBI Taxonomy" id="644220"/>
    <lineage>
        <taxon>Bacteria</taxon>
        <taxon>Pseudomonadati</taxon>
        <taxon>Pseudomonadota</taxon>
        <taxon>Gammaproteobacteria</taxon>
        <taxon>Lysobacterales</taxon>
        <taxon>Marinicellaceae</taxon>
        <taxon>Marinicella</taxon>
    </lineage>
</organism>
<comment type="caution">
    <text evidence="6">The sequence shown here is derived from an EMBL/GenBank/DDBJ whole genome shotgun (WGS) entry which is preliminary data.</text>
</comment>
<feature type="domain" description="Pyrimidine/purine nucleotide 5'-monophosphate nucleosidase N-terminal" evidence="5">
    <location>
        <begin position="15"/>
        <end position="119"/>
    </location>
</feature>
<dbReference type="GO" id="GO:0008714">
    <property type="term" value="F:AMP nucleosidase activity"/>
    <property type="evidence" value="ECO:0007669"/>
    <property type="project" value="UniProtKB-EC"/>
</dbReference>
<evidence type="ECO:0000256" key="2">
    <source>
        <dbReference type="ARBA" id="ARBA00011985"/>
    </source>
</evidence>
<comment type="catalytic activity">
    <reaction evidence="1">
        <text>AMP + H2O = D-ribose 5-phosphate + adenine</text>
        <dbReference type="Rhea" id="RHEA:20129"/>
        <dbReference type="ChEBI" id="CHEBI:15377"/>
        <dbReference type="ChEBI" id="CHEBI:16708"/>
        <dbReference type="ChEBI" id="CHEBI:78346"/>
        <dbReference type="ChEBI" id="CHEBI:456215"/>
        <dbReference type="EC" id="3.2.2.4"/>
    </reaction>
</comment>
<dbReference type="EC" id="3.2.2.4" evidence="2"/>
<evidence type="ECO:0000313" key="6">
    <source>
        <dbReference type="EMBL" id="TDR22597.1"/>
    </source>
</evidence>
<dbReference type="InterPro" id="IPR049788">
    <property type="entry name" value="PpnN"/>
</dbReference>
<dbReference type="Gene3D" id="3.40.50.450">
    <property type="match status" value="1"/>
</dbReference>
<evidence type="ECO:0000259" key="4">
    <source>
        <dbReference type="Pfam" id="PF11892"/>
    </source>
</evidence>
<evidence type="ECO:0000256" key="3">
    <source>
        <dbReference type="ARBA" id="ARBA00031983"/>
    </source>
</evidence>
<evidence type="ECO:0000256" key="1">
    <source>
        <dbReference type="ARBA" id="ARBA00000274"/>
    </source>
</evidence>
<protein>
    <recommendedName>
        <fullName evidence="3">AMP nucleosidase</fullName>
        <ecNumber evidence="2">3.2.2.4</ecNumber>
    </recommendedName>
    <alternativeName>
        <fullName evidence="3">AMP nucleosidase</fullName>
    </alternativeName>
</protein>
<dbReference type="PANTHER" id="PTHR43393">
    <property type="entry name" value="CYTOKININ RIBOSIDE 5'-MONOPHOSPHATE PHOSPHORIBOHYDROLASE"/>
    <property type="match status" value="1"/>
</dbReference>
<feature type="domain" description="Pyrimidine/purine nucleotide 5'-monophosphate nucleosidase C-terminal" evidence="4">
    <location>
        <begin position="339"/>
        <end position="459"/>
    </location>
</feature>
<dbReference type="InterPro" id="IPR052341">
    <property type="entry name" value="LOG_family_nucleotidases"/>
</dbReference>
<dbReference type="InterPro" id="IPR027820">
    <property type="entry name" value="PpnN_N"/>
</dbReference>